<evidence type="ECO:0000313" key="2">
    <source>
        <dbReference type="Proteomes" id="UP000593574"/>
    </source>
</evidence>
<dbReference type="EMBL" id="JABEZV010000013">
    <property type="protein sequence ID" value="MBA0727803.1"/>
    <property type="molecule type" value="Genomic_DNA"/>
</dbReference>
<organism evidence="1 2">
    <name type="scientific">Gossypium laxum</name>
    <dbReference type="NCBI Taxonomy" id="34288"/>
    <lineage>
        <taxon>Eukaryota</taxon>
        <taxon>Viridiplantae</taxon>
        <taxon>Streptophyta</taxon>
        <taxon>Embryophyta</taxon>
        <taxon>Tracheophyta</taxon>
        <taxon>Spermatophyta</taxon>
        <taxon>Magnoliopsida</taxon>
        <taxon>eudicotyledons</taxon>
        <taxon>Gunneridae</taxon>
        <taxon>Pentapetalae</taxon>
        <taxon>rosids</taxon>
        <taxon>malvids</taxon>
        <taxon>Malvales</taxon>
        <taxon>Malvaceae</taxon>
        <taxon>Malvoideae</taxon>
        <taxon>Gossypium</taxon>
    </lineage>
</organism>
<feature type="non-terminal residue" evidence="1">
    <location>
        <position position="246"/>
    </location>
</feature>
<proteinExistence type="predicted"/>
<comment type="caution">
    <text evidence="1">The sequence shown here is derived from an EMBL/GenBank/DDBJ whole genome shotgun (WGS) entry which is preliminary data.</text>
</comment>
<name>A0A7J9AUX6_9ROSI</name>
<dbReference type="Proteomes" id="UP000593574">
    <property type="component" value="Unassembled WGS sequence"/>
</dbReference>
<accession>A0A7J9AUX6</accession>
<dbReference type="AlphaFoldDB" id="A0A7J9AUX6"/>
<keyword evidence="2" id="KW-1185">Reference proteome</keyword>
<evidence type="ECO:0000313" key="1">
    <source>
        <dbReference type="EMBL" id="MBA0727803.1"/>
    </source>
</evidence>
<gene>
    <name evidence="1" type="ORF">Golax_000758</name>
</gene>
<protein>
    <submittedName>
        <fullName evidence="1">Uncharacterized protein</fullName>
    </submittedName>
</protein>
<sequence>VGPPVGPNIGDNVSGLSLLRPTLIVPEPNPWPVATPAIARAVCILHGGFGWNVGNDRKINIWLENWGVEGLSSESICLNRREVHETKVCELIDEMRVDWKEKRVMEIYCDYMGDQICKTPILHNGPNDHRIWFHNPLGFYSTKSAKQETLIHALNECPRARVVLIHGGFDNALVEGRYWRCMDWIEDVVRSLDKKALLDFVTVLWNIWNSRNNKVFRNTEEDAKIIWDRAAMLNRDFCIFNLGRNQ</sequence>
<reference evidence="1 2" key="1">
    <citation type="journal article" date="2019" name="Genome Biol. Evol.">
        <title>Insights into the evolution of the New World diploid cottons (Gossypium, subgenus Houzingenia) based on genome sequencing.</title>
        <authorList>
            <person name="Grover C.E."/>
            <person name="Arick M.A. 2nd"/>
            <person name="Thrash A."/>
            <person name="Conover J.L."/>
            <person name="Sanders W.S."/>
            <person name="Peterson D.G."/>
            <person name="Frelichowski J.E."/>
            <person name="Scheffler J.A."/>
            <person name="Scheffler B.E."/>
            <person name="Wendel J.F."/>
        </authorList>
    </citation>
    <scope>NUCLEOTIDE SEQUENCE [LARGE SCALE GENOMIC DNA]</scope>
    <source>
        <strain evidence="1">4</strain>
        <tissue evidence="1">Leaf</tissue>
    </source>
</reference>